<dbReference type="RefSeq" id="WP_146446284.1">
    <property type="nucleotide sequence ID" value="NZ_SJPR01000005.1"/>
</dbReference>
<feature type="chain" id="PRO_5023082191" description="DUF4394 domain-containing protein" evidence="1">
    <location>
        <begin position="23"/>
        <end position="288"/>
    </location>
</feature>
<name>A0A5C6A5W0_9BACT</name>
<feature type="signal peptide" evidence="1">
    <location>
        <begin position="1"/>
        <end position="22"/>
    </location>
</feature>
<evidence type="ECO:0008006" key="6">
    <source>
        <dbReference type="Google" id="ProtNLM"/>
    </source>
</evidence>
<dbReference type="NCBIfam" id="TIGR02595">
    <property type="entry name" value="PEP_CTERM"/>
    <property type="match status" value="1"/>
</dbReference>
<dbReference type="InterPro" id="IPR025507">
    <property type="entry name" value="DUF4394"/>
</dbReference>
<dbReference type="Proteomes" id="UP000317421">
    <property type="component" value="Unassembled WGS sequence"/>
</dbReference>
<organism evidence="4 5">
    <name type="scientific">Botrimarina colliarenosi</name>
    <dbReference type="NCBI Taxonomy" id="2528001"/>
    <lineage>
        <taxon>Bacteria</taxon>
        <taxon>Pseudomonadati</taxon>
        <taxon>Planctomycetota</taxon>
        <taxon>Planctomycetia</taxon>
        <taxon>Pirellulales</taxon>
        <taxon>Lacipirellulaceae</taxon>
        <taxon>Botrimarina</taxon>
    </lineage>
</organism>
<dbReference type="OrthoDB" id="531718at2"/>
<feature type="domain" description="DUF4394" evidence="3">
    <location>
        <begin position="34"/>
        <end position="261"/>
    </location>
</feature>
<proteinExistence type="predicted"/>
<dbReference type="EMBL" id="SJPR01000005">
    <property type="protein sequence ID" value="TWT95344.1"/>
    <property type="molecule type" value="Genomic_DNA"/>
</dbReference>
<evidence type="ECO:0000259" key="3">
    <source>
        <dbReference type="Pfam" id="PF14339"/>
    </source>
</evidence>
<dbReference type="InterPro" id="IPR013424">
    <property type="entry name" value="Ice-binding_C"/>
</dbReference>
<dbReference type="Pfam" id="PF07589">
    <property type="entry name" value="PEP-CTERM"/>
    <property type="match status" value="1"/>
</dbReference>
<sequence length="288" mass="29152" precursor="true">MSLRPLLLIALVATSLPTAATAETVYGITDNQFLVSWDSATPGNLLSGSPVSGLQSNETILGIDFRPATGDLYALGSSSRLYTLSTSTAAVSLVGAGPFAPPINGSSFGFDFNPVIDRIRLVSDVNKNFVLNPNDGTATVVTDVFYGAGDSNNGTDPNVVHSAYTNSFAGATSTQLYGVDAGLDLLVTQANSAGTLGTVGPLGTDVTSTGGFDISSDTGIAYMAIEDSSTSRTTFWTVDLVTGAGSPVGEVGGGAIITSIAVASIPEPTSLALAGLLGVGSLSLRRRS</sequence>
<dbReference type="AlphaFoldDB" id="A0A5C6A5W0"/>
<evidence type="ECO:0000313" key="5">
    <source>
        <dbReference type="Proteomes" id="UP000317421"/>
    </source>
</evidence>
<evidence type="ECO:0000256" key="1">
    <source>
        <dbReference type="SAM" id="SignalP"/>
    </source>
</evidence>
<dbReference type="Pfam" id="PF14339">
    <property type="entry name" value="DUF4394"/>
    <property type="match status" value="1"/>
</dbReference>
<feature type="domain" description="Ice-binding protein C-terminal" evidence="2">
    <location>
        <begin position="264"/>
        <end position="287"/>
    </location>
</feature>
<comment type="caution">
    <text evidence="4">The sequence shown here is derived from an EMBL/GenBank/DDBJ whole genome shotgun (WGS) entry which is preliminary data.</text>
</comment>
<gene>
    <name evidence="4" type="ORF">Pla108_34900</name>
</gene>
<evidence type="ECO:0000259" key="2">
    <source>
        <dbReference type="Pfam" id="PF07589"/>
    </source>
</evidence>
<protein>
    <recommendedName>
        <fullName evidence="6">DUF4394 domain-containing protein</fullName>
    </recommendedName>
</protein>
<evidence type="ECO:0000313" key="4">
    <source>
        <dbReference type="EMBL" id="TWT95344.1"/>
    </source>
</evidence>
<reference evidence="4 5" key="1">
    <citation type="submission" date="2019-02" db="EMBL/GenBank/DDBJ databases">
        <title>Deep-cultivation of Planctomycetes and their phenomic and genomic characterization uncovers novel biology.</title>
        <authorList>
            <person name="Wiegand S."/>
            <person name="Jogler M."/>
            <person name="Boedeker C."/>
            <person name="Pinto D."/>
            <person name="Vollmers J."/>
            <person name="Rivas-Marin E."/>
            <person name="Kohn T."/>
            <person name="Peeters S.H."/>
            <person name="Heuer A."/>
            <person name="Rast P."/>
            <person name="Oberbeckmann S."/>
            <person name="Bunk B."/>
            <person name="Jeske O."/>
            <person name="Meyerdierks A."/>
            <person name="Storesund J.E."/>
            <person name="Kallscheuer N."/>
            <person name="Luecker S."/>
            <person name="Lage O.M."/>
            <person name="Pohl T."/>
            <person name="Merkel B.J."/>
            <person name="Hornburger P."/>
            <person name="Mueller R.-W."/>
            <person name="Bruemmer F."/>
            <person name="Labrenz M."/>
            <person name="Spormann A.M."/>
            <person name="Op Den Camp H."/>
            <person name="Overmann J."/>
            <person name="Amann R."/>
            <person name="Jetten M.S.M."/>
            <person name="Mascher T."/>
            <person name="Medema M.H."/>
            <person name="Devos D.P."/>
            <person name="Kaster A.-K."/>
            <person name="Ovreas L."/>
            <person name="Rohde M."/>
            <person name="Galperin M.Y."/>
            <person name="Jogler C."/>
        </authorList>
    </citation>
    <scope>NUCLEOTIDE SEQUENCE [LARGE SCALE GENOMIC DNA]</scope>
    <source>
        <strain evidence="4 5">Pla108</strain>
    </source>
</reference>
<accession>A0A5C6A5W0</accession>
<keyword evidence="5" id="KW-1185">Reference proteome</keyword>
<keyword evidence="1" id="KW-0732">Signal</keyword>